<evidence type="ECO:0000313" key="1">
    <source>
        <dbReference type="EMBL" id="CAI9264871.1"/>
    </source>
</evidence>
<dbReference type="Proteomes" id="UP001177003">
    <property type="component" value="Chromosome 0"/>
</dbReference>
<accession>A0AA35YAH2</accession>
<organism evidence="1 2">
    <name type="scientific">Lactuca saligna</name>
    <name type="common">Willowleaf lettuce</name>
    <dbReference type="NCBI Taxonomy" id="75948"/>
    <lineage>
        <taxon>Eukaryota</taxon>
        <taxon>Viridiplantae</taxon>
        <taxon>Streptophyta</taxon>
        <taxon>Embryophyta</taxon>
        <taxon>Tracheophyta</taxon>
        <taxon>Spermatophyta</taxon>
        <taxon>Magnoliopsida</taxon>
        <taxon>eudicotyledons</taxon>
        <taxon>Gunneridae</taxon>
        <taxon>Pentapetalae</taxon>
        <taxon>asterids</taxon>
        <taxon>campanulids</taxon>
        <taxon>Asterales</taxon>
        <taxon>Asteraceae</taxon>
        <taxon>Cichorioideae</taxon>
        <taxon>Cichorieae</taxon>
        <taxon>Lactucinae</taxon>
        <taxon>Lactuca</taxon>
    </lineage>
</organism>
<dbReference type="EMBL" id="OX465086">
    <property type="protein sequence ID" value="CAI9264871.1"/>
    <property type="molecule type" value="Genomic_DNA"/>
</dbReference>
<protein>
    <submittedName>
        <fullName evidence="1">Uncharacterized protein</fullName>
    </submittedName>
</protein>
<dbReference type="AlphaFoldDB" id="A0AA35YAH2"/>
<proteinExistence type="predicted"/>
<keyword evidence="2" id="KW-1185">Reference proteome</keyword>
<evidence type="ECO:0000313" key="2">
    <source>
        <dbReference type="Proteomes" id="UP001177003"/>
    </source>
</evidence>
<dbReference type="PANTHER" id="PTHR36713">
    <property type="entry name" value="OS09G0344700 PROTEIN"/>
    <property type="match status" value="1"/>
</dbReference>
<dbReference type="PANTHER" id="PTHR36713:SF1">
    <property type="entry name" value="OS09G0344700 PROTEIN"/>
    <property type="match status" value="1"/>
</dbReference>
<sequence>MLKLYPHDCCSLSIHTCVGDLTSKNLQMKAIGEANIGSLLHKIKPPLLENEGLEDCTLSPDSIQEAFLKTTTTPGNESRGDRLIVTTTEADPPVICDPKKGGELSEVKEMRLLPPIGRIFQIR</sequence>
<reference evidence="1" key="1">
    <citation type="submission" date="2023-04" db="EMBL/GenBank/DDBJ databases">
        <authorList>
            <person name="Vijverberg K."/>
            <person name="Xiong W."/>
            <person name="Schranz E."/>
        </authorList>
    </citation>
    <scope>NUCLEOTIDE SEQUENCE</scope>
</reference>
<gene>
    <name evidence="1" type="ORF">LSALG_LOCUS5505</name>
</gene>
<name>A0AA35YAH2_LACSI</name>